<dbReference type="AlphaFoldDB" id="A0A3B0VKA0"/>
<dbReference type="EC" id="4.1.1.45" evidence="3"/>
<reference evidence="3" key="1">
    <citation type="submission" date="2018-06" db="EMBL/GenBank/DDBJ databases">
        <authorList>
            <person name="Zhirakovskaya E."/>
        </authorList>
    </citation>
    <scope>NUCLEOTIDE SEQUENCE</scope>
</reference>
<accession>A0A3B0VKA0</accession>
<proteinExistence type="predicted"/>
<dbReference type="GO" id="GO:0019748">
    <property type="term" value="P:secondary metabolic process"/>
    <property type="evidence" value="ECO:0007669"/>
    <property type="project" value="TreeGrafter"/>
</dbReference>
<evidence type="ECO:0000256" key="1">
    <source>
        <dbReference type="ARBA" id="ARBA00023239"/>
    </source>
</evidence>
<sequence>LNGRYPTRFTALAALPLQDPVAAAAELERAVTQLSLPGGMIFTNINGQTMDEVRFLPVLEKAVELDVPLFMHPTIPTHIGSLGAYRLVALIGFTQETTIAASRMLFSGLFERLPQLKIVLSHLGGHIPYIAERLALGHRIYPECRTELSQSPLETLKRFYMDTIPYAPQATQYAIEFSGADKLLLGSDYPHQIGDLPGAVTTIQKMAISEADKAKILGENAVRLLRLNQ</sequence>
<dbReference type="SUPFAM" id="SSF51556">
    <property type="entry name" value="Metallo-dependent hydrolases"/>
    <property type="match status" value="1"/>
</dbReference>
<protein>
    <submittedName>
        <fullName evidence="3">2-amino-3-carboxymuconate-6-semialdehyde decarboxylase</fullName>
        <ecNumber evidence="3">4.1.1.45</ecNumber>
    </submittedName>
</protein>
<feature type="domain" description="Amidohydrolase-related" evidence="2">
    <location>
        <begin position="5"/>
        <end position="227"/>
    </location>
</feature>
<dbReference type="PANTHER" id="PTHR21240:SF28">
    <property type="entry name" value="ISO-OROTATE DECARBOXYLASE (EUROFUNG)"/>
    <property type="match status" value="1"/>
</dbReference>
<keyword evidence="1 3" id="KW-0456">Lyase</keyword>
<evidence type="ECO:0000313" key="3">
    <source>
        <dbReference type="EMBL" id="VAW40960.1"/>
    </source>
</evidence>
<gene>
    <name evidence="3" type="ORF">MNBD_CHLOROFLEXI01-3255</name>
</gene>
<dbReference type="EMBL" id="UOEU01000819">
    <property type="protein sequence ID" value="VAW40960.1"/>
    <property type="molecule type" value="Genomic_DNA"/>
</dbReference>
<dbReference type="PANTHER" id="PTHR21240">
    <property type="entry name" value="2-AMINO-3-CARBOXYLMUCONATE-6-SEMIALDEHYDE DECARBOXYLASE"/>
    <property type="match status" value="1"/>
</dbReference>
<dbReference type="InterPro" id="IPR032466">
    <property type="entry name" value="Metal_Hydrolase"/>
</dbReference>
<feature type="non-terminal residue" evidence="3">
    <location>
        <position position="1"/>
    </location>
</feature>
<organism evidence="3">
    <name type="scientific">hydrothermal vent metagenome</name>
    <dbReference type="NCBI Taxonomy" id="652676"/>
    <lineage>
        <taxon>unclassified sequences</taxon>
        <taxon>metagenomes</taxon>
        <taxon>ecological metagenomes</taxon>
    </lineage>
</organism>
<dbReference type="Pfam" id="PF04909">
    <property type="entry name" value="Amidohydro_2"/>
    <property type="match status" value="1"/>
</dbReference>
<dbReference type="GO" id="GO:0016787">
    <property type="term" value="F:hydrolase activity"/>
    <property type="evidence" value="ECO:0007669"/>
    <property type="project" value="InterPro"/>
</dbReference>
<dbReference type="GO" id="GO:0001760">
    <property type="term" value="F:aminocarboxymuconate-semialdehyde decarboxylase activity"/>
    <property type="evidence" value="ECO:0007669"/>
    <property type="project" value="UniProtKB-EC"/>
</dbReference>
<name>A0A3B0VKA0_9ZZZZ</name>
<dbReference type="InterPro" id="IPR006680">
    <property type="entry name" value="Amidohydro-rel"/>
</dbReference>
<dbReference type="Gene3D" id="3.20.20.140">
    <property type="entry name" value="Metal-dependent hydrolases"/>
    <property type="match status" value="1"/>
</dbReference>
<dbReference type="InterPro" id="IPR032465">
    <property type="entry name" value="ACMSD"/>
</dbReference>
<dbReference type="GO" id="GO:0005737">
    <property type="term" value="C:cytoplasm"/>
    <property type="evidence" value="ECO:0007669"/>
    <property type="project" value="TreeGrafter"/>
</dbReference>
<evidence type="ECO:0000259" key="2">
    <source>
        <dbReference type="Pfam" id="PF04909"/>
    </source>
</evidence>